<dbReference type="EMBL" id="KZ664966">
    <property type="protein sequence ID" value="PPS02206.1"/>
    <property type="molecule type" value="Genomic_DNA"/>
</dbReference>
<dbReference type="AlphaFoldDB" id="A0A2P5XFT2"/>
<feature type="region of interest" description="Disordered" evidence="1">
    <location>
        <begin position="53"/>
        <end position="86"/>
    </location>
</feature>
<evidence type="ECO:0000313" key="3">
    <source>
        <dbReference type="Proteomes" id="UP000239757"/>
    </source>
</evidence>
<name>A0A2P5XFT2_GOSBA</name>
<accession>A0A2P5XFT2</accession>
<protein>
    <submittedName>
        <fullName evidence="2">Uncharacterized protein</fullName>
    </submittedName>
</protein>
<organism evidence="2 3">
    <name type="scientific">Gossypium barbadense</name>
    <name type="common">Sea Island cotton</name>
    <name type="synonym">Hibiscus barbadensis</name>
    <dbReference type="NCBI Taxonomy" id="3634"/>
    <lineage>
        <taxon>Eukaryota</taxon>
        <taxon>Viridiplantae</taxon>
        <taxon>Streptophyta</taxon>
        <taxon>Embryophyta</taxon>
        <taxon>Tracheophyta</taxon>
        <taxon>Spermatophyta</taxon>
        <taxon>Magnoliopsida</taxon>
        <taxon>eudicotyledons</taxon>
        <taxon>Gunneridae</taxon>
        <taxon>Pentapetalae</taxon>
        <taxon>rosids</taxon>
        <taxon>malvids</taxon>
        <taxon>Malvales</taxon>
        <taxon>Malvaceae</taxon>
        <taxon>Malvoideae</taxon>
        <taxon>Gossypium</taxon>
    </lineage>
</organism>
<sequence>MRRQWCLLMKKDPFRFTEILRTPFFSLLGPIESVVVELNPKKHLAVNFKENLDPNSNLSSQPKGVLERENSLVDSNGGNNRRGKALSKTIRGCGGRFKVVGNSHVPLPKTMASIARLIGSQAVLEEDRTV</sequence>
<dbReference type="OrthoDB" id="10418775at2759"/>
<proteinExistence type="predicted"/>
<feature type="compositionally biased region" description="Polar residues" evidence="1">
    <location>
        <begin position="53"/>
        <end position="62"/>
    </location>
</feature>
<evidence type="ECO:0000313" key="2">
    <source>
        <dbReference type="EMBL" id="PPS02206.1"/>
    </source>
</evidence>
<gene>
    <name evidence="2" type="ORF">GOBAR_AA18468</name>
</gene>
<reference evidence="2 3" key="1">
    <citation type="submission" date="2015-01" db="EMBL/GenBank/DDBJ databases">
        <title>Genome of allotetraploid Gossypium barbadense reveals genomic plasticity and fiber elongation in cotton evolution.</title>
        <authorList>
            <person name="Chen X."/>
            <person name="Liu X."/>
            <person name="Zhao B."/>
            <person name="Zheng H."/>
            <person name="Hu Y."/>
            <person name="Lu G."/>
            <person name="Yang C."/>
            <person name="Chen J."/>
            <person name="Shan C."/>
            <person name="Zhang L."/>
            <person name="Zhou Y."/>
            <person name="Wang L."/>
            <person name="Guo W."/>
            <person name="Bai Y."/>
            <person name="Ruan J."/>
            <person name="Shangguan X."/>
            <person name="Mao Y."/>
            <person name="Jiang J."/>
            <person name="Zhu Y."/>
            <person name="Lei J."/>
            <person name="Kang H."/>
            <person name="Chen S."/>
            <person name="He X."/>
            <person name="Wang R."/>
            <person name="Wang Y."/>
            <person name="Chen J."/>
            <person name="Wang L."/>
            <person name="Yu S."/>
            <person name="Wang B."/>
            <person name="Wei J."/>
            <person name="Song S."/>
            <person name="Lu X."/>
            <person name="Gao Z."/>
            <person name="Gu W."/>
            <person name="Deng X."/>
            <person name="Ma D."/>
            <person name="Wang S."/>
            <person name="Liang W."/>
            <person name="Fang L."/>
            <person name="Cai C."/>
            <person name="Zhu X."/>
            <person name="Zhou B."/>
            <person name="Zhang Y."/>
            <person name="Chen Z."/>
            <person name="Xu S."/>
            <person name="Zhu R."/>
            <person name="Wang S."/>
            <person name="Zhang T."/>
            <person name="Zhao G."/>
        </authorList>
    </citation>
    <scope>NUCLEOTIDE SEQUENCE [LARGE SCALE GENOMIC DNA]</scope>
    <source>
        <strain evidence="3">cv. Xinhai21</strain>
        <tissue evidence="2">Leaf</tissue>
    </source>
</reference>
<dbReference type="Proteomes" id="UP000239757">
    <property type="component" value="Unassembled WGS sequence"/>
</dbReference>
<evidence type="ECO:0000256" key="1">
    <source>
        <dbReference type="SAM" id="MobiDB-lite"/>
    </source>
</evidence>